<reference evidence="1 2" key="1">
    <citation type="submission" date="2019-02" db="EMBL/GenBank/DDBJ databases">
        <title>Deep-cultivation of Planctomycetes and their phenomic and genomic characterization uncovers novel biology.</title>
        <authorList>
            <person name="Wiegand S."/>
            <person name="Jogler M."/>
            <person name="Boedeker C."/>
            <person name="Pinto D."/>
            <person name="Vollmers J."/>
            <person name="Rivas-Marin E."/>
            <person name="Kohn T."/>
            <person name="Peeters S.H."/>
            <person name="Heuer A."/>
            <person name="Rast P."/>
            <person name="Oberbeckmann S."/>
            <person name="Bunk B."/>
            <person name="Jeske O."/>
            <person name="Meyerdierks A."/>
            <person name="Storesund J.E."/>
            <person name="Kallscheuer N."/>
            <person name="Luecker S."/>
            <person name="Lage O.M."/>
            <person name="Pohl T."/>
            <person name="Merkel B.J."/>
            <person name="Hornburger P."/>
            <person name="Mueller R.-W."/>
            <person name="Bruemmer F."/>
            <person name="Labrenz M."/>
            <person name="Spormann A.M."/>
            <person name="Op den Camp H."/>
            <person name="Overmann J."/>
            <person name="Amann R."/>
            <person name="Jetten M.S.M."/>
            <person name="Mascher T."/>
            <person name="Medema M.H."/>
            <person name="Devos D.P."/>
            <person name="Kaster A.-K."/>
            <person name="Ovreas L."/>
            <person name="Rohde M."/>
            <person name="Galperin M.Y."/>
            <person name="Jogler C."/>
        </authorList>
    </citation>
    <scope>NUCLEOTIDE SEQUENCE [LARGE SCALE GENOMIC DNA]</scope>
    <source>
        <strain evidence="1 2">Pla85_3_4</strain>
    </source>
</reference>
<dbReference type="PANTHER" id="PTHR43737">
    <property type="entry name" value="BLL7424 PROTEIN"/>
    <property type="match status" value="1"/>
</dbReference>
<dbReference type="RefSeq" id="WP_145049051.1">
    <property type="nucleotide sequence ID" value="NZ_CP036433.1"/>
</dbReference>
<name>A0A518DLS0_9BACT</name>
<dbReference type="EMBL" id="CP036433">
    <property type="protein sequence ID" value="QDU92790.1"/>
    <property type="molecule type" value="Genomic_DNA"/>
</dbReference>
<sequence length="470" mass="51103">MSINEQNRRRFLQYTSAGVSAYALSSLLHSTRAAPIGLPQLHHPAKAKSVILLYMSGGVSHVDSFDPKPLLTQMQGKPMPGKIERTQFDAVGNILGSPWKTDRYGQSGLELAGLFPRICNRADDLAVVRSMTANFSEHAQANFFLHTGFPFLGHPSAGAWIAYGLGAENPTLPPYVVLRTQQAGIPHGGVSMFGNGFLPAAAGGSIFNLSGRSAVPNLAPRRAQAEQREALRLLKTLDTRFADRVAAEQAVRDSVKNAETAFAMQQAVPELTDISGESQATLDLYGVESQNPHTSQYARQCLMARRLVERGVRCVELTCSSVGIGLGGGANPWDQHADIFKGHGAMAEQVDQPIAALLQDLKQRDMLDSTLVVFTGEFGRTPFAQGNGRDHNPFGFSLWLAGGGLRGGMTHGATDEFGYHAVEQPVTVYDLWATVLHQLGIDHERLTYRYSGRDMRLTDVHGNVWKELIA</sequence>
<evidence type="ECO:0000313" key="2">
    <source>
        <dbReference type="Proteomes" id="UP000317648"/>
    </source>
</evidence>
<protein>
    <recommendedName>
        <fullName evidence="3">Sulfatase</fullName>
    </recommendedName>
</protein>
<keyword evidence="2" id="KW-1185">Reference proteome</keyword>
<dbReference type="AlphaFoldDB" id="A0A518DLS0"/>
<dbReference type="PANTHER" id="PTHR43737:SF1">
    <property type="entry name" value="DUF1501 DOMAIN-CONTAINING PROTEIN"/>
    <property type="match status" value="1"/>
</dbReference>
<proteinExistence type="predicted"/>
<dbReference type="InterPro" id="IPR010869">
    <property type="entry name" value="DUF1501"/>
</dbReference>
<dbReference type="SUPFAM" id="SSF53649">
    <property type="entry name" value="Alkaline phosphatase-like"/>
    <property type="match status" value="1"/>
</dbReference>
<evidence type="ECO:0000313" key="1">
    <source>
        <dbReference type="EMBL" id="QDU92790.1"/>
    </source>
</evidence>
<dbReference type="InterPro" id="IPR017850">
    <property type="entry name" value="Alkaline_phosphatase_core_sf"/>
</dbReference>
<organism evidence="1 2">
    <name type="scientific">Lignipirellula cremea</name>
    <dbReference type="NCBI Taxonomy" id="2528010"/>
    <lineage>
        <taxon>Bacteria</taxon>
        <taxon>Pseudomonadati</taxon>
        <taxon>Planctomycetota</taxon>
        <taxon>Planctomycetia</taxon>
        <taxon>Pirellulales</taxon>
        <taxon>Pirellulaceae</taxon>
        <taxon>Lignipirellula</taxon>
    </lineage>
</organism>
<dbReference type="Proteomes" id="UP000317648">
    <property type="component" value="Chromosome"/>
</dbReference>
<dbReference type="KEGG" id="lcre:Pla8534_05630"/>
<dbReference type="PROSITE" id="PS51318">
    <property type="entry name" value="TAT"/>
    <property type="match status" value="1"/>
</dbReference>
<dbReference type="Gene3D" id="3.40.720.10">
    <property type="entry name" value="Alkaline Phosphatase, subunit A"/>
    <property type="match status" value="1"/>
</dbReference>
<accession>A0A518DLS0</accession>
<dbReference type="Pfam" id="PF07394">
    <property type="entry name" value="DUF1501"/>
    <property type="match status" value="1"/>
</dbReference>
<dbReference type="OrthoDB" id="127333at2"/>
<dbReference type="InterPro" id="IPR006311">
    <property type="entry name" value="TAT_signal"/>
</dbReference>
<gene>
    <name evidence="1" type="ORF">Pla8534_05630</name>
</gene>
<evidence type="ECO:0008006" key="3">
    <source>
        <dbReference type="Google" id="ProtNLM"/>
    </source>
</evidence>